<evidence type="ECO:0008006" key="5">
    <source>
        <dbReference type="Google" id="ProtNLM"/>
    </source>
</evidence>
<dbReference type="Gene3D" id="3.20.20.80">
    <property type="entry name" value="Glycosidases"/>
    <property type="match status" value="1"/>
</dbReference>
<accession>A0A9R1P0K1</accession>
<dbReference type="PANTHER" id="PTHR10353:SF159">
    <property type="entry name" value="BETA-GLUCOSIDASE 16"/>
    <property type="match status" value="1"/>
</dbReference>
<gene>
    <name evidence="3" type="ORF">TRITD_2Av1G227250</name>
</gene>
<reference evidence="3 4" key="1">
    <citation type="submission" date="2017-09" db="EMBL/GenBank/DDBJ databases">
        <authorList>
            <consortium name="International Durum Wheat Genome Sequencing Consortium (IDWGSC)"/>
            <person name="Milanesi L."/>
        </authorList>
    </citation>
    <scope>NUCLEOTIDE SEQUENCE [LARGE SCALE GENOMIC DNA]</scope>
    <source>
        <strain evidence="4">cv. Svevo</strain>
    </source>
</reference>
<organism evidence="3 4">
    <name type="scientific">Triticum turgidum subsp. durum</name>
    <name type="common">Durum wheat</name>
    <name type="synonym">Triticum durum</name>
    <dbReference type="NCBI Taxonomy" id="4567"/>
    <lineage>
        <taxon>Eukaryota</taxon>
        <taxon>Viridiplantae</taxon>
        <taxon>Streptophyta</taxon>
        <taxon>Embryophyta</taxon>
        <taxon>Tracheophyta</taxon>
        <taxon>Spermatophyta</taxon>
        <taxon>Magnoliopsida</taxon>
        <taxon>Liliopsida</taxon>
        <taxon>Poales</taxon>
        <taxon>Poaceae</taxon>
        <taxon>BOP clade</taxon>
        <taxon>Pooideae</taxon>
        <taxon>Triticodae</taxon>
        <taxon>Triticeae</taxon>
        <taxon>Triticinae</taxon>
        <taxon>Triticum</taxon>
    </lineage>
</organism>
<comment type="similarity">
    <text evidence="1 2">Belongs to the glycosyl hydrolase 1 family.</text>
</comment>
<dbReference type="Pfam" id="PF00232">
    <property type="entry name" value="Glyco_hydro_1"/>
    <property type="match status" value="1"/>
</dbReference>
<name>A0A9R1P0K1_TRITD</name>
<protein>
    <recommendedName>
        <fullName evidence="5">4-hydroxy-7-methoxy-3-oxo-3,4-dihydro-2H-1,4-benzoxazin-2-yl glucosidebeta-D-glucosidase</fullName>
    </recommendedName>
</protein>
<dbReference type="Gramene" id="TRITD2Av1G227250.2">
    <property type="protein sequence ID" value="TRITD2Av1G227250.2"/>
    <property type="gene ID" value="TRITD2Av1G227250"/>
</dbReference>
<keyword evidence="4" id="KW-1185">Reference proteome</keyword>
<dbReference type="InterPro" id="IPR001360">
    <property type="entry name" value="Glyco_hydro_1"/>
</dbReference>
<evidence type="ECO:0000313" key="3">
    <source>
        <dbReference type="EMBL" id="VAH34633.1"/>
    </source>
</evidence>
<dbReference type="AlphaFoldDB" id="A0A9R1P0K1"/>
<dbReference type="Proteomes" id="UP000324705">
    <property type="component" value="Chromosome 2A"/>
</dbReference>
<evidence type="ECO:0000256" key="1">
    <source>
        <dbReference type="ARBA" id="ARBA00010838"/>
    </source>
</evidence>
<evidence type="ECO:0000256" key="2">
    <source>
        <dbReference type="RuleBase" id="RU003690"/>
    </source>
</evidence>
<dbReference type="GO" id="GO:0005975">
    <property type="term" value="P:carbohydrate metabolic process"/>
    <property type="evidence" value="ECO:0007669"/>
    <property type="project" value="InterPro"/>
</dbReference>
<dbReference type="SUPFAM" id="SSF51445">
    <property type="entry name" value="(Trans)glycosidases"/>
    <property type="match status" value="1"/>
</dbReference>
<dbReference type="EMBL" id="LT934113">
    <property type="protein sequence ID" value="VAH34633.1"/>
    <property type="molecule type" value="Genomic_DNA"/>
</dbReference>
<dbReference type="InterPro" id="IPR017853">
    <property type="entry name" value="GH"/>
</dbReference>
<dbReference type="GO" id="GO:0008422">
    <property type="term" value="F:beta-glucosidase activity"/>
    <property type="evidence" value="ECO:0007669"/>
    <property type="project" value="TreeGrafter"/>
</dbReference>
<sequence>MFSPTRSLGRSTMGGTGTWRTTITTVSWKTWRSCMIWVSSVNSYILSISWARLLPRGRLGGVNSAAIAFYDRLIAALLEKGIEPFVTLHHFDLPHELETRYGGWLGAGMREEFDYYADV</sequence>
<dbReference type="PANTHER" id="PTHR10353">
    <property type="entry name" value="GLYCOSYL HYDROLASE"/>
    <property type="match status" value="1"/>
</dbReference>
<proteinExistence type="inferred from homology"/>
<evidence type="ECO:0000313" key="4">
    <source>
        <dbReference type="Proteomes" id="UP000324705"/>
    </source>
</evidence>